<accession>A0A8S5R5S1</accession>
<proteinExistence type="predicted"/>
<organism evidence="1">
    <name type="scientific">Siphoviridae sp. ctr4Z12</name>
    <dbReference type="NCBI Taxonomy" id="2827280"/>
    <lineage>
        <taxon>Viruses</taxon>
        <taxon>Duplodnaviria</taxon>
        <taxon>Heunggongvirae</taxon>
        <taxon>Uroviricota</taxon>
        <taxon>Caudoviricetes</taxon>
    </lineage>
</organism>
<evidence type="ECO:0000313" key="1">
    <source>
        <dbReference type="EMBL" id="DAE26467.1"/>
    </source>
</evidence>
<protein>
    <submittedName>
        <fullName evidence="1">Uncharacterized protein</fullName>
    </submittedName>
</protein>
<name>A0A8S5R5S1_9CAUD</name>
<dbReference type="EMBL" id="BK015818">
    <property type="protein sequence ID" value="DAE26467.1"/>
    <property type="molecule type" value="Genomic_DNA"/>
</dbReference>
<sequence>MNMAKKAKPEVKNRFFIQRDGKYVNVEDLPQEEQDIIRKNFSEQLADAMMEGLGYTRVTPSGKKTTA</sequence>
<reference evidence="1" key="1">
    <citation type="journal article" date="2021" name="Proc. Natl. Acad. Sci. U.S.A.">
        <title>A Catalog of Tens of Thousands of Viruses from Human Metagenomes Reveals Hidden Associations with Chronic Diseases.</title>
        <authorList>
            <person name="Tisza M.J."/>
            <person name="Buck C.B."/>
        </authorList>
    </citation>
    <scope>NUCLEOTIDE SEQUENCE</scope>
    <source>
        <strain evidence="1">Ctr4Z12</strain>
    </source>
</reference>